<evidence type="ECO:0000256" key="1">
    <source>
        <dbReference type="SAM" id="Phobius"/>
    </source>
</evidence>
<feature type="transmembrane region" description="Helical" evidence="1">
    <location>
        <begin position="6"/>
        <end position="26"/>
    </location>
</feature>
<dbReference type="EMBL" id="GGEC01054512">
    <property type="protein sequence ID" value="MBX34996.1"/>
    <property type="molecule type" value="Transcribed_RNA"/>
</dbReference>
<proteinExistence type="predicted"/>
<accession>A0A2P2MXQ8</accession>
<reference evidence="2" key="1">
    <citation type="submission" date="2018-02" db="EMBL/GenBank/DDBJ databases">
        <title>Rhizophora mucronata_Transcriptome.</title>
        <authorList>
            <person name="Meera S.P."/>
            <person name="Sreeshan A."/>
            <person name="Augustine A."/>
        </authorList>
    </citation>
    <scope>NUCLEOTIDE SEQUENCE</scope>
    <source>
        <tissue evidence="2">Leaf</tissue>
    </source>
</reference>
<protein>
    <submittedName>
        <fullName evidence="2">Uncharacterized protein</fullName>
    </submittedName>
</protein>
<dbReference type="AlphaFoldDB" id="A0A2P2MXQ8"/>
<organism evidence="2">
    <name type="scientific">Rhizophora mucronata</name>
    <name type="common">Asiatic mangrove</name>
    <dbReference type="NCBI Taxonomy" id="61149"/>
    <lineage>
        <taxon>Eukaryota</taxon>
        <taxon>Viridiplantae</taxon>
        <taxon>Streptophyta</taxon>
        <taxon>Embryophyta</taxon>
        <taxon>Tracheophyta</taxon>
        <taxon>Spermatophyta</taxon>
        <taxon>Magnoliopsida</taxon>
        <taxon>eudicotyledons</taxon>
        <taxon>Gunneridae</taxon>
        <taxon>Pentapetalae</taxon>
        <taxon>rosids</taxon>
        <taxon>fabids</taxon>
        <taxon>Malpighiales</taxon>
        <taxon>Rhizophoraceae</taxon>
        <taxon>Rhizophora</taxon>
    </lineage>
</organism>
<keyword evidence="1" id="KW-0472">Membrane</keyword>
<keyword evidence="1" id="KW-0812">Transmembrane</keyword>
<sequence>MSESGFLLPVCPFSAALEVLFFLAAVSATWEARVSFCVKEKMPEFCFFDVF</sequence>
<name>A0A2P2MXQ8_RHIMU</name>
<evidence type="ECO:0000313" key="2">
    <source>
        <dbReference type="EMBL" id="MBX34996.1"/>
    </source>
</evidence>
<keyword evidence="1" id="KW-1133">Transmembrane helix</keyword>